<gene>
    <name evidence="2" type="ORF">LX59_01784</name>
</gene>
<dbReference type="SUPFAM" id="SSF53807">
    <property type="entry name" value="Helical backbone' metal receptor"/>
    <property type="match status" value="1"/>
</dbReference>
<name>A0A562IKZ1_9GAMM</name>
<reference evidence="2 3" key="1">
    <citation type="submission" date="2019-07" db="EMBL/GenBank/DDBJ databases">
        <title>Genomic Encyclopedia of Type Strains, Phase I: the one thousand microbial genomes (KMG-I) project.</title>
        <authorList>
            <person name="Kyrpides N."/>
        </authorList>
    </citation>
    <scope>NUCLEOTIDE SEQUENCE [LARGE SCALE GENOMIC DNA]</scope>
    <source>
        <strain evidence="2 3">DSM 375</strain>
    </source>
</reference>
<feature type="domain" description="Fe/B12 periplasmic-binding" evidence="1">
    <location>
        <begin position="50"/>
        <end position="310"/>
    </location>
</feature>
<proteinExistence type="predicted"/>
<dbReference type="PROSITE" id="PS50983">
    <property type="entry name" value="FE_B12_PBP"/>
    <property type="match status" value="1"/>
</dbReference>
<dbReference type="InterPro" id="IPR002491">
    <property type="entry name" value="ABC_transptr_periplasmic_BD"/>
</dbReference>
<sequence>MRRPIRTLVTIIGLMGGMLSDSGWGWAQTFPLSLVDQANHTVNLTAAPQRVGTPGISLASFILALGGQEQLASITPEVQSNPWLRRILPKISQLPTPFVRPASVHLEPLLTRKPDLVALWNTHQALGARLERLGIPVLYLGYSNATEMMTAARLLGQALGPASQAQAERFIQYYQGNLERVASALRPLKDTERPRVYYAALSPLHTEGQNSMINHWIEQAGGINVAAQAGLPAEAQVSLEQLLIWQPEFIISLDRSTQQAILDDPRWHSLPAVQAGRVLVNPKGINAWCTRATETALQILWAAQLFHPQRFSSLDLATETRRFYQEFYQYSPSDQEVRLILQGADPLEATP</sequence>
<dbReference type="AlphaFoldDB" id="A0A562IKZ1"/>
<dbReference type="Gene3D" id="3.40.50.1980">
    <property type="entry name" value="Nitrogenase molybdenum iron protein domain"/>
    <property type="match status" value="2"/>
</dbReference>
<organism evidence="2 3">
    <name type="scientific">Azomonas agilis</name>
    <dbReference type="NCBI Taxonomy" id="116849"/>
    <lineage>
        <taxon>Bacteria</taxon>
        <taxon>Pseudomonadati</taxon>
        <taxon>Pseudomonadota</taxon>
        <taxon>Gammaproteobacteria</taxon>
        <taxon>Pseudomonadales</taxon>
        <taxon>Pseudomonadaceae</taxon>
        <taxon>Azomonas</taxon>
    </lineage>
</organism>
<accession>A0A562IKZ1</accession>
<dbReference type="Proteomes" id="UP000319627">
    <property type="component" value="Unassembled WGS sequence"/>
</dbReference>
<dbReference type="CDD" id="cd01142">
    <property type="entry name" value="TroA_e"/>
    <property type="match status" value="1"/>
</dbReference>
<dbReference type="PANTHER" id="PTHR30535:SF34">
    <property type="entry name" value="MOLYBDATE-BINDING PROTEIN MOLA"/>
    <property type="match status" value="1"/>
</dbReference>
<keyword evidence="3" id="KW-1185">Reference proteome</keyword>
<evidence type="ECO:0000259" key="1">
    <source>
        <dbReference type="PROSITE" id="PS50983"/>
    </source>
</evidence>
<protein>
    <submittedName>
        <fullName evidence="2">Iron complex transport system substrate-binding protein</fullName>
    </submittedName>
</protein>
<dbReference type="Gene3D" id="1.20.58.2180">
    <property type="match status" value="1"/>
</dbReference>
<dbReference type="InterPro" id="IPR050902">
    <property type="entry name" value="ABC_Transporter_SBP"/>
</dbReference>
<dbReference type="PANTHER" id="PTHR30535">
    <property type="entry name" value="VITAMIN B12-BINDING PROTEIN"/>
    <property type="match status" value="1"/>
</dbReference>
<dbReference type="EMBL" id="VLKG01000005">
    <property type="protein sequence ID" value="TWH71496.1"/>
    <property type="molecule type" value="Genomic_DNA"/>
</dbReference>
<dbReference type="RefSeq" id="WP_246118716.1">
    <property type="nucleotide sequence ID" value="NZ_VLKG01000005.1"/>
</dbReference>
<evidence type="ECO:0000313" key="3">
    <source>
        <dbReference type="Proteomes" id="UP000319627"/>
    </source>
</evidence>
<evidence type="ECO:0000313" key="2">
    <source>
        <dbReference type="EMBL" id="TWH71496.1"/>
    </source>
</evidence>
<comment type="caution">
    <text evidence="2">The sequence shown here is derived from an EMBL/GenBank/DDBJ whole genome shotgun (WGS) entry which is preliminary data.</text>
</comment>
<dbReference type="Pfam" id="PF01497">
    <property type="entry name" value="Peripla_BP_2"/>
    <property type="match status" value="1"/>
</dbReference>